<evidence type="ECO:0008006" key="6">
    <source>
        <dbReference type="Google" id="ProtNLM"/>
    </source>
</evidence>
<dbReference type="Proteomes" id="UP000063699">
    <property type="component" value="Chromosome"/>
</dbReference>
<accession>A0A0N7F4S1</accession>
<dbReference type="STRING" id="860235.AOZ06_39945"/>
<dbReference type="InterPro" id="IPR042070">
    <property type="entry name" value="PucR_C-HTH_sf"/>
</dbReference>
<dbReference type="RefSeq" id="WP_054294111.1">
    <property type="nucleotide sequence ID" value="NZ_CP012752.1"/>
</dbReference>
<sequence length="387" mass="41910">MNLEGQVQAYADRLGRPVIVFDVDFTVTAFSVHDQDVDHARLAIILSHKGSSRARQSIRDYRVGQAHGPVRIPPLDGGQTRLVAPVRHDGRLVGYLSSTIPEGDESAYEDDDGLRERRAQIGLLLAAVALGNREDEDRALRLLTGLLEGNEDQRVRAADELLASGLLPPVPHYTVISITTPPQAEPSSATLRLVLDRALSAIPGFRTLKAVGAVLGSEAVLLVPYEIDTERLSTLLAQPAFSGLLAGVGGAHAPLSGVYRSRREARIALRGGGADPRCGRVVHWPDLGLDRLLLQLPLEDLGAADLPDAVRRLLDAQSGPDLAHTLEMYLDCGCDAQRTAQALHVHRSTLYYRLDRVRAVADVDLSDGKVRRELHTGLRVATLAGLR</sequence>
<dbReference type="EMBL" id="CP012752">
    <property type="protein sequence ID" value="ALG12215.1"/>
    <property type="molecule type" value="Genomic_DNA"/>
</dbReference>
<proteinExistence type="inferred from homology"/>
<dbReference type="AlphaFoldDB" id="A0A0N7F4S1"/>
<evidence type="ECO:0000259" key="3">
    <source>
        <dbReference type="Pfam" id="PF17853"/>
    </source>
</evidence>
<dbReference type="PANTHER" id="PTHR33744:SF17">
    <property type="entry name" value="CONSERVED PROTEIN"/>
    <property type="match status" value="1"/>
</dbReference>
<evidence type="ECO:0000259" key="2">
    <source>
        <dbReference type="Pfam" id="PF13556"/>
    </source>
</evidence>
<gene>
    <name evidence="4" type="ORF">AOZ06_39945</name>
</gene>
<dbReference type="Pfam" id="PF17853">
    <property type="entry name" value="GGDEF_2"/>
    <property type="match status" value="1"/>
</dbReference>
<dbReference type="Gene3D" id="1.10.10.2840">
    <property type="entry name" value="PucR C-terminal helix-turn-helix domain"/>
    <property type="match status" value="1"/>
</dbReference>
<protein>
    <recommendedName>
        <fullName evidence="6">PucR C-terminal helix-turn-helix domain-containing protein</fullName>
    </recommendedName>
</protein>
<feature type="domain" description="CdaR GGDEF-like" evidence="3">
    <location>
        <begin position="167"/>
        <end position="270"/>
    </location>
</feature>
<feature type="domain" description="PucR C-terminal helix-turn-helix" evidence="2">
    <location>
        <begin position="322"/>
        <end position="380"/>
    </location>
</feature>
<dbReference type="Pfam" id="PF13556">
    <property type="entry name" value="HTH_30"/>
    <property type="match status" value="1"/>
</dbReference>
<dbReference type="OrthoDB" id="8026818at2"/>
<dbReference type="InterPro" id="IPR025736">
    <property type="entry name" value="PucR_C-HTH_dom"/>
</dbReference>
<name>A0A0N7F4S1_9PSEU</name>
<dbReference type="InterPro" id="IPR051448">
    <property type="entry name" value="CdaR-like_regulators"/>
</dbReference>
<keyword evidence="5" id="KW-1185">Reference proteome</keyword>
<evidence type="ECO:0000256" key="1">
    <source>
        <dbReference type="ARBA" id="ARBA00006754"/>
    </source>
</evidence>
<reference evidence="4 5" key="1">
    <citation type="submission" date="2015-07" db="EMBL/GenBank/DDBJ databases">
        <title>Genome sequencing of Kibdelosporangium phytohabitans.</title>
        <authorList>
            <person name="Qin S."/>
            <person name="Xing K."/>
        </authorList>
    </citation>
    <scope>NUCLEOTIDE SEQUENCE [LARGE SCALE GENOMIC DNA]</scope>
    <source>
        <strain evidence="4 5">KLBMP1111</strain>
    </source>
</reference>
<dbReference type="PANTHER" id="PTHR33744">
    <property type="entry name" value="CARBOHYDRATE DIACID REGULATOR"/>
    <property type="match status" value="1"/>
</dbReference>
<dbReference type="KEGG" id="kphy:AOZ06_39945"/>
<organism evidence="4 5">
    <name type="scientific">Kibdelosporangium phytohabitans</name>
    <dbReference type="NCBI Taxonomy" id="860235"/>
    <lineage>
        <taxon>Bacteria</taxon>
        <taxon>Bacillati</taxon>
        <taxon>Actinomycetota</taxon>
        <taxon>Actinomycetes</taxon>
        <taxon>Pseudonocardiales</taxon>
        <taxon>Pseudonocardiaceae</taxon>
        <taxon>Kibdelosporangium</taxon>
    </lineage>
</organism>
<comment type="similarity">
    <text evidence="1">Belongs to the CdaR family.</text>
</comment>
<evidence type="ECO:0000313" key="5">
    <source>
        <dbReference type="Proteomes" id="UP000063699"/>
    </source>
</evidence>
<evidence type="ECO:0000313" key="4">
    <source>
        <dbReference type="EMBL" id="ALG12215.1"/>
    </source>
</evidence>
<dbReference type="InterPro" id="IPR041522">
    <property type="entry name" value="CdaR_GGDEF"/>
</dbReference>